<dbReference type="Proteomes" id="UP000321429">
    <property type="component" value="Unassembled WGS sequence"/>
</dbReference>
<comment type="similarity">
    <text evidence="1">Belongs to the short-chain dehydrogenases/reductases (SDR) family.</text>
</comment>
<evidence type="ECO:0008006" key="7">
    <source>
        <dbReference type="Google" id="ProtNLM"/>
    </source>
</evidence>
<dbReference type="GO" id="GO:0016491">
    <property type="term" value="F:oxidoreductase activity"/>
    <property type="evidence" value="ECO:0007669"/>
    <property type="project" value="UniProtKB-KW"/>
</dbReference>
<dbReference type="OrthoDB" id="9809821at2"/>
<keyword evidence="2" id="KW-0560">Oxidoreductase</keyword>
<dbReference type="InterPro" id="IPR002347">
    <property type="entry name" value="SDR_fam"/>
</dbReference>
<dbReference type="EMBL" id="JQCB01000005">
    <property type="protein sequence ID" value="KRN96153.1"/>
    <property type="molecule type" value="Genomic_DNA"/>
</dbReference>
<dbReference type="PANTHER" id="PTHR24320:SF148">
    <property type="entry name" value="NAD(P)-BINDING ROSSMANN-FOLD SUPERFAMILY PROTEIN"/>
    <property type="match status" value="1"/>
</dbReference>
<proteinExistence type="inferred from homology"/>
<dbReference type="InterPro" id="IPR036291">
    <property type="entry name" value="NAD(P)-bd_dom_sf"/>
</dbReference>
<comment type="caution">
    <text evidence="4">The sequence shown here is derived from an EMBL/GenBank/DDBJ whole genome shotgun (WGS) entry which is preliminary data.</text>
</comment>
<evidence type="ECO:0000313" key="6">
    <source>
        <dbReference type="Proteomes" id="UP000321429"/>
    </source>
</evidence>
<evidence type="ECO:0000313" key="5">
    <source>
        <dbReference type="Proteomes" id="UP000051139"/>
    </source>
</evidence>
<dbReference type="STRING" id="348151.IV55_GL001537"/>
<evidence type="ECO:0000256" key="2">
    <source>
        <dbReference type="ARBA" id="ARBA00023002"/>
    </source>
</evidence>
<dbReference type="Pfam" id="PF00106">
    <property type="entry name" value="adh_short"/>
    <property type="match status" value="1"/>
</dbReference>
<keyword evidence="5" id="KW-1185">Reference proteome</keyword>
<organism evidence="4 5">
    <name type="scientific">Furfurilactobacillus siliginis</name>
    <dbReference type="NCBI Taxonomy" id="348151"/>
    <lineage>
        <taxon>Bacteria</taxon>
        <taxon>Bacillati</taxon>
        <taxon>Bacillota</taxon>
        <taxon>Bacilli</taxon>
        <taxon>Lactobacillales</taxon>
        <taxon>Lactobacillaceae</taxon>
        <taxon>Furfurilactobacillus</taxon>
    </lineage>
</organism>
<dbReference type="PATRIC" id="fig|348151.3.peg.1584"/>
<dbReference type="RefSeq" id="WP_057809924.1">
    <property type="nucleotide sequence ID" value="NZ_BJUD01000002.1"/>
</dbReference>
<dbReference type="Gene3D" id="3.40.50.720">
    <property type="entry name" value="NAD(P)-binding Rossmann-like Domain"/>
    <property type="match status" value="1"/>
</dbReference>
<sequence length="303" mass="32244">MMKQAIIITGATSGMGRYAARNVANDKITILVARNQDKLNDVKEEITAQGGTAETIVCDFSDLASVKRAAAEIKALGLPIVGLANNAGIQTSSTAKSKQGFDLTFATNYLGPFLLTTLLLPNLEVGARVEFTASAVEDPDRKFATRAGFRGSRLVTVADAAQGIYRKGGSTTAGFDAYATSKQCVLAASLVLAKENPALKINALEPGMTLGTNLGISDANAVLKFVLKYGTKPLQWLSPLLKNFSTPRVAGKLISKIVTSVDETGAYFDEKGGLMQPSVQMQDPEYAQEIVAQTRALLQEVEY</sequence>
<gene>
    <name evidence="4" type="ORF">IV55_GL001537</name>
    <name evidence="3" type="ORF">LSI01_02340</name>
</gene>
<reference evidence="4 5" key="1">
    <citation type="journal article" date="2015" name="Genome Announc.">
        <title>Expanding the biotechnology potential of lactobacilli through comparative genomics of 213 strains and associated genera.</title>
        <authorList>
            <person name="Sun Z."/>
            <person name="Harris H.M."/>
            <person name="McCann A."/>
            <person name="Guo C."/>
            <person name="Argimon S."/>
            <person name="Zhang W."/>
            <person name="Yang X."/>
            <person name="Jeffery I.B."/>
            <person name="Cooney J.C."/>
            <person name="Kagawa T.F."/>
            <person name="Liu W."/>
            <person name="Song Y."/>
            <person name="Salvetti E."/>
            <person name="Wrobel A."/>
            <person name="Rasinkangas P."/>
            <person name="Parkhill J."/>
            <person name="Rea M.C."/>
            <person name="O'Sullivan O."/>
            <person name="Ritari J."/>
            <person name="Douillard F.P."/>
            <person name="Paul Ross R."/>
            <person name="Yang R."/>
            <person name="Briner A.E."/>
            <person name="Felis G.E."/>
            <person name="de Vos W.M."/>
            <person name="Barrangou R."/>
            <person name="Klaenhammer T.R."/>
            <person name="Caufield P.W."/>
            <person name="Cui Y."/>
            <person name="Zhang H."/>
            <person name="O'Toole P.W."/>
        </authorList>
    </citation>
    <scope>NUCLEOTIDE SEQUENCE [LARGE SCALE GENOMIC DNA]</scope>
    <source>
        <strain evidence="4 5">DSM 22696</strain>
    </source>
</reference>
<dbReference type="AlphaFoldDB" id="A0A0R2L2V5"/>
<name>A0A0R2L2V5_9LACO</name>
<dbReference type="PANTHER" id="PTHR24320">
    <property type="entry name" value="RETINOL DEHYDROGENASE"/>
    <property type="match status" value="1"/>
</dbReference>
<accession>A0A0R2L2V5</accession>
<dbReference type="EMBL" id="BJUD01000002">
    <property type="protein sequence ID" value="GEK27923.1"/>
    <property type="molecule type" value="Genomic_DNA"/>
</dbReference>
<reference evidence="3 6" key="2">
    <citation type="submission" date="2019-07" db="EMBL/GenBank/DDBJ databases">
        <title>Whole genome shotgun sequence of Lactobacillus siliginis NBRC 101315.</title>
        <authorList>
            <person name="Hosoyama A."/>
            <person name="Uohara A."/>
            <person name="Ohji S."/>
            <person name="Ichikawa N."/>
        </authorList>
    </citation>
    <scope>NUCLEOTIDE SEQUENCE [LARGE SCALE GENOMIC DNA]</scope>
    <source>
        <strain evidence="3 6">NBRC 101315</strain>
    </source>
</reference>
<protein>
    <recommendedName>
        <fullName evidence="7">Short-chain dehydrogenase</fullName>
    </recommendedName>
</protein>
<evidence type="ECO:0000256" key="1">
    <source>
        <dbReference type="ARBA" id="ARBA00006484"/>
    </source>
</evidence>
<dbReference type="PRINTS" id="PR00081">
    <property type="entry name" value="GDHRDH"/>
</dbReference>
<evidence type="ECO:0000313" key="3">
    <source>
        <dbReference type="EMBL" id="GEK27923.1"/>
    </source>
</evidence>
<evidence type="ECO:0000313" key="4">
    <source>
        <dbReference type="EMBL" id="KRN96153.1"/>
    </source>
</evidence>
<dbReference type="Proteomes" id="UP000051139">
    <property type="component" value="Unassembled WGS sequence"/>
</dbReference>
<dbReference type="SUPFAM" id="SSF51735">
    <property type="entry name" value="NAD(P)-binding Rossmann-fold domains"/>
    <property type="match status" value="1"/>
</dbReference>